<evidence type="ECO:0000256" key="7">
    <source>
        <dbReference type="ARBA" id="ARBA00022801"/>
    </source>
</evidence>
<evidence type="ECO:0000256" key="8">
    <source>
        <dbReference type="SAM" id="MobiDB-lite"/>
    </source>
</evidence>
<evidence type="ECO:0000256" key="3">
    <source>
        <dbReference type="ARBA" id="ARBA00012180"/>
    </source>
</evidence>
<dbReference type="GO" id="GO:0043137">
    <property type="term" value="P:DNA replication, removal of RNA primer"/>
    <property type="evidence" value="ECO:0007669"/>
    <property type="project" value="TreeGrafter"/>
</dbReference>
<protein>
    <recommendedName>
        <fullName evidence="3">ribonuclease H</fullName>
        <ecNumber evidence="3">3.1.26.4</ecNumber>
    </recommendedName>
</protein>
<keyword evidence="7" id="KW-0378">Hydrolase</keyword>
<dbReference type="PANTHER" id="PTHR10642:SF26">
    <property type="entry name" value="RIBONUCLEASE H1"/>
    <property type="match status" value="1"/>
</dbReference>
<dbReference type="InterPro" id="IPR036397">
    <property type="entry name" value="RNaseH_sf"/>
</dbReference>
<dbReference type="GO" id="GO:0003676">
    <property type="term" value="F:nucleic acid binding"/>
    <property type="evidence" value="ECO:0007669"/>
    <property type="project" value="InterPro"/>
</dbReference>
<sequence>MNYCTTAMSVRHPPPAPSLLARYGKLTHAPLTPRTHPCHPTPGKPTQGQQRPKNNNRRASINIATQNMNGFTAPSHSLNGIEKWSTITCTMNKLKIAILAVQETHLDDSRLHDILSVFGHKFLIIASQDPDSPRASAGVAFWHEPEQEELVLLNIYAPNNRNEHTDFWQGIETKQRMCRLRHPDFMLGDFNVTEDNIDRSPPRSDEPHAISALCEIRQKWELQDAWRHAHPHDRCFTYRANANGQQILSRLDRIYMSRGISCCMFDWAMGPTSTPTDHWLVRMKFAPRNAPHIGHSRWTWPIHSLQDDKLMTKVTDRGTQLLRDIDKNTHENVDRNTSNTQTLWHKFKNDIKVIAKEVTAESYHKINSRINAITKDLKELDTHPDFDTNDQLRSTEAWLEKEIIHLHNSNTRTQKDTLHAKIADHGEKLGGIWSAISKDSKLRDLIRRLKVPNSNPPQYKRHTQRMANLAKDYHQALQHDGLLNNENHNEYEHALNEVLAAIPDAQHLEDPAFTPLNWEATQAQTEEALHLSKNGSATGMDGCPYELWKTLHLHYNTACQVNKEGFNICKVLTEVFNDIQTHGINPKTDFALGWMCPIYKKKDPTKIGNYRPITLMNTDYKLLTKVLVLQLSPSAAAPPSTSILARINSFLQSWNLPTKGPRHRWLNTDTVRMLKVARKYHTHLAAIRLSTHLCTQLPAWYHLRAAARPLTTRTVQCLLKKHSVATVADLISTSDHLCNENQIIPHTHDPQCICNGCSHDRENECTHPHECTADALARIHLITPKLNPLDPGDIHNNLSLTPSRRDNNRKARATDSKIRFDPTITCKSNLAECFRIFTNPDRISDAPARCDHTVRANHRHQSVTVYTDGACINNGKLNARCGSSIWISPNHAKNSAIRVPSPHQSNQVGEVAAIIAAVNSFPKFLPLTIILDSKYAINGLTTHLHTWEDHGWIGVKNTDLFKRAAFLLRSRIATTDFQWVKGHSGTLGNEESDRLAREGADKPNEDILSLEVPTEFDLQGAKLASISQAIAYRGIQDSKQHQPQNTTTRNLQIARDAIHEHSGVIETDESLWKGTQNPNI</sequence>
<comment type="caution">
    <text evidence="10">The sequence shown here is derived from an EMBL/GenBank/DDBJ whole genome shotgun (WGS) entry which is preliminary data.</text>
</comment>
<dbReference type="SUPFAM" id="SSF53098">
    <property type="entry name" value="Ribonuclease H-like"/>
    <property type="match status" value="1"/>
</dbReference>
<feature type="compositionally biased region" description="Polar residues" evidence="8">
    <location>
        <begin position="44"/>
        <end position="55"/>
    </location>
</feature>
<dbReference type="Gene3D" id="3.30.420.10">
    <property type="entry name" value="Ribonuclease H-like superfamily/Ribonuclease H"/>
    <property type="match status" value="1"/>
</dbReference>
<evidence type="ECO:0000313" key="11">
    <source>
        <dbReference type="Proteomes" id="UP000759537"/>
    </source>
</evidence>
<feature type="region of interest" description="Disordered" evidence="8">
    <location>
        <begin position="30"/>
        <end position="55"/>
    </location>
</feature>
<evidence type="ECO:0000256" key="1">
    <source>
        <dbReference type="ARBA" id="ARBA00000077"/>
    </source>
</evidence>
<dbReference type="EC" id="3.1.26.4" evidence="3"/>
<evidence type="ECO:0000259" key="9">
    <source>
        <dbReference type="PROSITE" id="PS50879"/>
    </source>
</evidence>
<accession>A0A9P5N3R3</accession>
<keyword evidence="4" id="KW-0540">Nuclease</keyword>
<evidence type="ECO:0000256" key="5">
    <source>
        <dbReference type="ARBA" id="ARBA00022723"/>
    </source>
</evidence>
<name>A0A9P5N3R3_9AGAM</name>
<evidence type="ECO:0000313" key="10">
    <source>
        <dbReference type="EMBL" id="KAF8485713.1"/>
    </source>
</evidence>
<dbReference type="GO" id="GO:0046872">
    <property type="term" value="F:metal ion binding"/>
    <property type="evidence" value="ECO:0007669"/>
    <property type="project" value="UniProtKB-KW"/>
</dbReference>
<dbReference type="InterPro" id="IPR036691">
    <property type="entry name" value="Endo/exonu/phosph_ase_sf"/>
</dbReference>
<dbReference type="Proteomes" id="UP000759537">
    <property type="component" value="Unassembled WGS sequence"/>
</dbReference>
<comment type="catalytic activity">
    <reaction evidence="1">
        <text>Endonucleolytic cleavage to 5'-phosphomonoester.</text>
        <dbReference type="EC" id="3.1.26.4"/>
    </reaction>
</comment>
<evidence type="ECO:0000256" key="2">
    <source>
        <dbReference type="ARBA" id="ARBA00005300"/>
    </source>
</evidence>
<comment type="similarity">
    <text evidence="2">Belongs to the RNase H family.</text>
</comment>
<organism evidence="10 11">
    <name type="scientific">Russula ochroleuca</name>
    <dbReference type="NCBI Taxonomy" id="152965"/>
    <lineage>
        <taxon>Eukaryota</taxon>
        <taxon>Fungi</taxon>
        <taxon>Dikarya</taxon>
        <taxon>Basidiomycota</taxon>
        <taxon>Agaricomycotina</taxon>
        <taxon>Agaricomycetes</taxon>
        <taxon>Russulales</taxon>
        <taxon>Russulaceae</taxon>
        <taxon>Russula</taxon>
    </lineage>
</organism>
<dbReference type="PROSITE" id="PS50879">
    <property type="entry name" value="RNASE_H_1"/>
    <property type="match status" value="1"/>
</dbReference>
<dbReference type="InterPro" id="IPR002156">
    <property type="entry name" value="RNaseH_domain"/>
</dbReference>
<feature type="domain" description="RNase H type-1" evidence="9">
    <location>
        <begin position="859"/>
        <end position="1001"/>
    </location>
</feature>
<keyword evidence="6" id="KW-0255">Endonuclease</keyword>
<dbReference type="InterPro" id="IPR012337">
    <property type="entry name" value="RNaseH-like_sf"/>
</dbReference>
<dbReference type="PANTHER" id="PTHR10642">
    <property type="entry name" value="RIBONUCLEASE H1"/>
    <property type="match status" value="1"/>
</dbReference>
<gene>
    <name evidence="10" type="ORF">DFH94DRAFT_849885</name>
</gene>
<dbReference type="AlphaFoldDB" id="A0A9P5N3R3"/>
<proteinExistence type="inferred from homology"/>
<dbReference type="OrthoDB" id="245563at2759"/>
<dbReference type="Pfam" id="PF00075">
    <property type="entry name" value="RNase_H"/>
    <property type="match status" value="1"/>
</dbReference>
<dbReference type="GO" id="GO:0004523">
    <property type="term" value="F:RNA-DNA hybrid ribonuclease activity"/>
    <property type="evidence" value="ECO:0007669"/>
    <property type="project" value="UniProtKB-EC"/>
</dbReference>
<keyword evidence="5" id="KW-0479">Metal-binding</keyword>
<dbReference type="EMBL" id="WHVB01000002">
    <property type="protein sequence ID" value="KAF8485713.1"/>
    <property type="molecule type" value="Genomic_DNA"/>
</dbReference>
<dbReference type="Pfam" id="PF03372">
    <property type="entry name" value="Exo_endo_phos"/>
    <property type="match status" value="1"/>
</dbReference>
<dbReference type="SUPFAM" id="SSF56219">
    <property type="entry name" value="DNase I-like"/>
    <property type="match status" value="1"/>
</dbReference>
<reference evidence="10" key="1">
    <citation type="submission" date="2019-10" db="EMBL/GenBank/DDBJ databases">
        <authorList>
            <consortium name="DOE Joint Genome Institute"/>
            <person name="Kuo A."/>
            <person name="Miyauchi S."/>
            <person name="Kiss E."/>
            <person name="Drula E."/>
            <person name="Kohler A."/>
            <person name="Sanchez-Garcia M."/>
            <person name="Andreopoulos B."/>
            <person name="Barry K.W."/>
            <person name="Bonito G."/>
            <person name="Buee M."/>
            <person name="Carver A."/>
            <person name="Chen C."/>
            <person name="Cichocki N."/>
            <person name="Clum A."/>
            <person name="Culley D."/>
            <person name="Crous P.W."/>
            <person name="Fauchery L."/>
            <person name="Girlanda M."/>
            <person name="Hayes R."/>
            <person name="Keri Z."/>
            <person name="LaButti K."/>
            <person name="Lipzen A."/>
            <person name="Lombard V."/>
            <person name="Magnuson J."/>
            <person name="Maillard F."/>
            <person name="Morin E."/>
            <person name="Murat C."/>
            <person name="Nolan M."/>
            <person name="Ohm R."/>
            <person name="Pangilinan J."/>
            <person name="Pereira M."/>
            <person name="Perotto S."/>
            <person name="Peter M."/>
            <person name="Riley R."/>
            <person name="Sitrit Y."/>
            <person name="Stielow B."/>
            <person name="Szollosi G."/>
            <person name="Zifcakova L."/>
            <person name="Stursova M."/>
            <person name="Spatafora J.W."/>
            <person name="Tedersoo L."/>
            <person name="Vaario L.-M."/>
            <person name="Yamada A."/>
            <person name="Yan M."/>
            <person name="Wang P."/>
            <person name="Xu J."/>
            <person name="Bruns T."/>
            <person name="Baldrian P."/>
            <person name="Vilgalys R."/>
            <person name="Henrissat B."/>
            <person name="Grigoriev I.V."/>
            <person name="Hibbett D."/>
            <person name="Nagy L.G."/>
            <person name="Martin F.M."/>
        </authorList>
    </citation>
    <scope>NUCLEOTIDE SEQUENCE</scope>
    <source>
        <strain evidence="10">Prilba</strain>
    </source>
</reference>
<evidence type="ECO:0000256" key="6">
    <source>
        <dbReference type="ARBA" id="ARBA00022759"/>
    </source>
</evidence>
<dbReference type="CDD" id="cd09280">
    <property type="entry name" value="RNase_HI_eukaryote_like"/>
    <property type="match status" value="1"/>
</dbReference>
<keyword evidence="11" id="KW-1185">Reference proteome</keyword>
<dbReference type="InterPro" id="IPR050092">
    <property type="entry name" value="RNase_H"/>
</dbReference>
<reference evidence="10" key="2">
    <citation type="journal article" date="2020" name="Nat. Commun.">
        <title>Large-scale genome sequencing of mycorrhizal fungi provides insights into the early evolution of symbiotic traits.</title>
        <authorList>
            <person name="Miyauchi S."/>
            <person name="Kiss E."/>
            <person name="Kuo A."/>
            <person name="Drula E."/>
            <person name="Kohler A."/>
            <person name="Sanchez-Garcia M."/>
            <person name="Morin E."/>
            <person name="Andreopoulos B."/>
            <person name="Barry K.W."/>
            <person name="Bonito G."/>
            <person name="Buee M."/>
            <person name="Carver A."/>
            <person name="Chen C."/>
            <person name="Cichocki N."/>
            <person name="Clum A."/>
            <person name="Culley D."/>
            <person name="Crous P.W."/>
            <person name="Fauchery L."/>
            <person name="Girlanda M."/>
            <person name="Hayes R.D."/>
            <person name="Keri Z."/>
            <person name="LaButti K."/>
            <person name="Lipzen A."/>
            <person name="Lombard V."/>
            <person name="Magnuson J."/>
            <person name="Maillard F."/>
            <person name="Murat C."/>
            <person name="Nolan M."/>
            <person name="Ohm R.A."/>
            <person name="Pangilinan J."/>
            <person name="Pereira M.F."/>
            <person name="Perotto S."/>
            <person name="Peter M."/>
            <person name="Pfister S."/>
            <person name="Riley R."/>
            <person name="Sitrit Y."/>
            <person name="Stielow J.B."/>
            <person name="Szollosi G."/>
            <person name="Zifcakova L."/>
            <person name="Stursova M."/>
            <person name="Spatafora J.W."/>
            <person name="Tedersoo L."/>
            <person name="Vaario L.M."/>
            <person name="Yamada A."/>
            <person name="Yan M."/>
            <person name="Wang P."/>
            <person name="Xu J."/>
            <person name="Bruns T."/>
            <person name="Baldrian P."/>
            <person name="Vilgalys R."/>
            <person name="Dunand C."/>
            <person name="Henrissat B."/>
            <person name="Grigoriev I.V."/>
            <person name="Hibbett D."/>
            <person name="Nagy L.G."/>
            <person name="Martin F.M."/>
        </authorList>
    </citation>
    <scope>NUCLEOTIDE SEQUENCE</scope>
    <source>
        <strain evidence="10">Prilba</strain>
    </source>
</reference>
<evidence type="ECO:0000256" key="4">
    <source>
        <dbReference type="ARBA" id="ARBA00022722"/>
    </source>
</evidence>
<dbReference type="Gene3D" id="3.60.10.10">
    <property type="entry name" value="Endonuclease/exonuclease/phosphatase"/>
    <property type="match status" value="1"/>
</dbReference>
<dbReference type="InterPro" id="IPR005135">
    <property type="entry name" value="Endo/exonuclease/phosphatase"/>
</dbReference>